<dbReference type="VEuPathDB" id="VectorBase:PPAI008525"/>
<dbReference type="EnsemblMetazoa" id="PPAI008525-RA">
    <property type="protein sequence ID" value="PPAI008525-PA"/>
    <property type="gene ID" value="PPAI008525"/>
</dbReference>
<dbReference type="PROSITE" id="PS50191">
    <property type="entry name" value="CRAL_TRIO"/>
    <property type="match status" value="3"/>
</dbReference>
<accession>A0A1B0DJV1</accession>
<evidence type="ECO:0000313" key="3">
    <source>
        <dbReference type="Proteomes" id="UP000092462"/>
    </source>
</evidence>
<proteinExistence type="predicted"/>
<dbReference type="Gene3D" id="3.40.525.10">
    <property type="entry name" value="CRAL-TRIO lipid binding domain"/>
    <property type="match status" value="3"/>
</dbReference>
<dbReference type="EMBL" id="AJVK01001112">
    <property type="status" value="NOT_ANNOTATED_CDS"/>
    <property type="molecule type" value="Genomic_DNA"/>
</dbReference>
<dbReference type="SMART" id="SM01100">
    <property type="entry name" value="CRAL_TRIO_N"/>
    <property type="match status" value="3"/>
</dbReference>
<dbReference type="InterPro" id="IPR036273">
    <property type="entry name" value="CRAL/TRIO_N_dom_sf"/>
</dbReference>
<dbReference type="Pfam" id="PF00650">
    <property type="entry name" value="CRAL_TRIO"/>
    <property type="match status" value="3"/>
</dbReference>
<dbReference type="SMART" id="SM00516">
    <property type="entry name" value="SEC14"/>
    <property type="match status" value="3"/>
</dbReference>
<dbReference type="AlphaFoldDB" id="A0A1B0DJV1"/>
<dbReference type="InterPro" id="IPR036865">
    <property type="entry name" value="CRAL-TRIO_dom_sf"/>
</dbReference>
<dbReference type="InterPro" id="IPR011074">
    <property type="entry name" value="CRAL/TRIO_N_dom"/>
</dbReference>
<sequence>MNTDKYECKLDSDLVVKARNELREDENLRSQSLDQLREWISKHPKIKRCRTDAKFLMRFLRTKKFSVPNALELLQNYLQTRKNLSYIFECLDPQDPDIDRLITNGIITILPEPDAFGCPVVLFQADNFDPKRSTVPHAMRLTNLIFEILSDDERSQICGITQIFDCSYISLELLGLFKVTHLKEFAQCWQTTFPLRHRIIYFVNMPTFAIALYNIFKSFLSEKLRNRLKVVDGWDIVRKDLGESVLPREFGGKIPNSDVFEAFKKRAYKYRDEILTLNDFDIESSVNEVNFGNTHDADLDSAIVGSFRKIELSEELKKEAWKNLREDENLRDQALDQFREWIKKHPRIKKCRMDANFLMRFLRTKKFSVPDACQLLEKYLTTRKVLPELFDNLCLDDPVIHHFISSGSVMVLPKPDKHGRLVITFDPEHYDVNKYTTVDGIRATNLILELASLNERAQICGIAHVMDWAKLTLPFIGMWTVNQIKNFTRCWQKTFPLRHGAFFFVNMPAFSLAFSKLVTSCLSEKLRDRIYMVKNWENVHDDLGRDVLPSDCGGKMSRQEMAKKLMELAEKHREEILALNDFDIEVSDSDLNFGNSYDADLDSAIVGKNEILRKQAISQLKEWIAKHPKIKECRTDDKFLLRFLRTKKFSVLEACELLENYLTIRKTLPHLFETLDCELPELKYFFDNNCVFVLPNTDKEGRPVIFYQVGNFTVDKCSAVNSLRICNMTFEHLSIDEHSQINGVVMVIDCTNQNLAYTSIWTPPRLKDFAQCLQKAFPLRFQKIFFVNMASFASALFQILLTFLSTKLRSRIKIVNKWDEVFQELGSEIFPKEIGGKITSNEIVKEFKMRLLESREEILAVSSMDIEVSKTTVNFGNSYDADLDTAIVGSFRKIAVD</sequence>
<dbReference type="SUPFAM" id="SSF52087">
    <property type="entry name" value="CRAL/TRIO domain"/>
    <property type="match status" value="3"/>
</dbReference>
<dbReference type="PRINTS" id="PR00180">
    <property type="entry name" value="CRETINALDHBP"/>
</dbReference>
<dbReference type="GO" id="GO:1902936">
    <property type="term" value="F:phosphatidylinositol bisphosphate binding"/>
    <property type="evidence" value="ECO:0007669"/>
    <property type="project" value="TreeGrafter"/>
</dbReference>
<dbReference type="GO" id="GO:0016020">
    <property type="term" value="C:membrane"/>
    <property type="evidence" value="ECO:0007669"/>
    <property type="project" value="TreeGrafter"/>
</dbReference>
<feature type="domain" description="CRAL-TRIO" evidence="1">
    <location>
        <begin position="411"/>
        <end position="560"/>
    </location>
</feature>
<dbReference type="PANTHER" id="PTHR10174">
    <property type="entry name" value="ALPHA-TOCOPHEROL TRANSFER PROTEIN-RELATED"/>
    <property type="match status" value="1"/>
</dbReference>
<dbReference type="Proteomes" id="UP000092462">
    <property type="component" value="Unassembled WGS sequence"/>
</dbReference>
<feature type="domain" description="CRAL-TRIO" evidence="1">
    <location>
        <begin position="94"/>
        <end position="258"/>
    </location>
</feature>
<dbReference type="EMBL" id="AJVK01001114">
    <property type="status" value="NOT_ANNOTATED_CDS"/>
    <property type="molecule type" value="Genomic_DNA"/>
</dbReference>
<evidence type="ECO:0000259" key="1">
    <source>
        <dbReference type="PROSITE" id="PS50191"/>
    </source>
</evidence>
<keyword evidence="3" id="KW-1185">Reference proteome</keyword>
<protein>
    <recommendedName>
        <fullName evidence="1">CRAL-TRIO domain-containing protein</fullName>
    </recommendedName>
</protein>
<dbReference type="InterPro" id="IPR001251">
    <property type="entry name" value="CRAL-TRIO_dom"/>
</dbReference>
<feature type="domain" description="CRAL-TRIO" evidence="1">
    <location>
        <begin position="693"/>
        <end position="842"/>
    </location>
</feature>
<dbReference type="VEuPathDB" id="VectorBase:PPAPM1_009234"/>
<dbReference type="SUPFAM" id="SSF46938">
    <property type="entry name" value="CRAL/TRIO N-terminal domain"/>
    <property type="match status" value="3"/>
</dbReference>
<dbReference type="Gene3D" id="1.10.8.20">
    <property type="entry name" value="N-terminal domain of phosphatidylinositol transfer protein sec14p"/>
    <property type="match status" value="3"/>
</dbReference>
<dbReference type="PANTHER" id="PTHR10174:SF166">
    <property type="entry name" value="LD40136P"/>
    <property type="match status" value="1"/>
</dbReference>
<organism evidence="2 3">
    <name type="scientific">Phlebotomus papatasi</name>
    <name type="common">Sandfly</name>
    <dbReference type="NCBI Taxonomy" id="29031"/>
    <lineage>
        <taxon>Eukaryota</taxon>
        <taxon>Metazoa</taxon>
        <taxon>Ecdysozoa</taxon>
        <taxon>Arthropoda</taxon>
        <taxon>Hexapoda</taxon>
        <taxon>Insecta</taxon>
        <taxon>Pterygota</taxon>
        <taxon>Neoptera</taxon>
        <taxon>Endopterygota</taxon>
        <taxon>Diptera</taxon>
        <taxon>Nematocera</taxon>
        <taxon>Psychodoidea</taxon>
        <taxon>Psychodidae</taxon>
        <taxon>Phlebotomus</taxon>
        <taxon>Phlebotomus</taxon>
    </lineage>
</organism>
<name>A0A1B0DJV1_PHLPP</name>
<dbReference type="VEuPathDB" id="VectorBase:PPAPM1_007536"/>
<reference evidence="2" key="1">
    <citation type="submission" date="2022-08" db="UniProtKB">
        <authorList>
            <consortium name="EnsemblMetazoa"/>
        </authorList>
    </citation>
    <scope>IDENTIFICATION</scope>
    <source>
        <strain evidence="2">Israel</strain>
    </source>
</reference>
<dbReference type="VEuPathDB" id="VectorBase:PPAPM1_009130"/>
<dbReference type="CDD" id="cd00170">
    <property type="entry name" value="SEC14"/>
    <property type="match status" value="3"/>
</dbReference>
<evidence type="ECO:0000313" key="2">
    <source>
        <dbReference type="EnsemblMetazoa" id="PPAI008525-PA"/>
    </source>
</evidence>
<dbReference type="EMBL" id="AJVK01001113">
    <property type="status" value="NOT_ANNOTATED_CDS"/>
    <property type="molecule type" value="Genomic_DNA"/>
</dbReference>